<evidence type="ECO:0000256" key="1">
    <source>
        <dbReference type="ARBA" id="ARBA00022574"/>
    </source>
</evidence>
<accession>A0A7J6T4U6</accession>
<dbReference type="PROSITE" id="PS00678">
    <property type="entry name" value="WD_REPEATS_1"/>
    <property type="match status" value="1"/>
</dbReference>
<dbReference type="Proteomes" id="UP000553632">
    <property type="component" value="Unassembled WGS sequence"/>
</dbReference>
<comment type="caution">
    <text evidence="4">The sequence shown here is derived from an EMBL/GenBank/DDBJ whole genome shotgun (WGS) entry which is preliminary data.</text>
</comment>
<sequence length="219" mass="24679">MKLRRFLLRYYPPGIILEYQRRNGDIETKSIDLLTLSPESDVDALVDQIILEEPLLSDSKKDVVRKMIYKLMDKLDGHNRSRKFYLYKILRAHILPLTNCAFNKSGSKFITGSYDRTCRVWDTMTGDELVSLEGHRNVVYALAFNNPFGDKIITGSFDKTARIWDAESGQCLHVLVGHTTEIVCVAFSPRGTVAATGSMDRTAKLWSVDTGAIIATLEG</sequence>
<evidence type="ECO:0000256" key="2">
    <source>
        <dbReference type="ARBA" id="ARBA00022737"/>
    </source>
</evidence>
<dbReference type="SUPFAM" id="SSF50978">
    <property type="entry name" value="WD40 repeat-like"/>
    <property type="match status" value="1"/>
</dbReference>
<dbReference type="InterPro" id="IPR019775">
    <property type="entry name" value="WD40_repeat_CS"/>
</dbReference>
<reference evidence="4 5" key="1">
    <citation type="submission" date="2020-04" db="EMBL/GenBank/DDBJ databases">
        <title>Perkinsus olseni comparative genomics.</title>
        <authorList>
            <person name="Bogema D.R."/>
        </authorList>
    </citation>
    <scope>NUCLEOTIDE SEQUENCE [LARGE SCALE GENOMIC DNA]</scope>
    <source>
        <strain evidence="4 5">ATCC PRA-207</strain>
    </source>
</reference>
<keyword evidence="1 3" id="KW-0853">WD repeat</keyword>
<dbReference type="AlphaFoldDB" id="A0A7J6T4U6"/>
<feature type="repeat" description="WD" evidence="3">
    <location>
        <begin position="90"/>
        <end position="131"/>
    </location>
</feature>
<proteinExistence type="predicted"/>
<dbReference type="InterPro" id="IPR020472">
    <property type="entry name" value="WD40_PAC1"/>
</dbReference>
<evidence type="ECO:0000313" key="5">
    <source>
        <dbReference type="Proteomes" id="UP000553632"/>
    </source>
</evidence>
<dbReference type="PRINTS" id="PR00320">
    <property type="entry name" value="GPROTEINBRPT"/>
</dbReference>
<dbReference type="PANTHER" id="PTHR22847">
    <property type="entry name" value="WD40 REPEAT PROTEIN"/>
    <property type="match status" value="1"/>
</dbReference>
<dbReference type="SMART" id="SM00320">
    <property type="entry name" value="WD40"/>
    <property type="match status" value="3"/>
</dbReference>
<organism evidence="4 5">
    <name type="scientific">Perkinsus olseni</name>
    <name type="common">Perkinsus atlanticus</name>
    <dbReference type="NCBI Taxonomy" id="32597"/>
    <lineage>
        <taxon>Eukaryota</taxon>
        <taxon>Sar</taxon>
        <taxon>Alveolata</taxon>
        <taxon>Perkinsozoa</taxon>
        <taxon>Perkinsea</taxon>
        <taxon>Perkinsida</taxon>
        <taxon>Perkinsidae</taxon>
        <taxon>Perkinsus</taxon>
    </lineage>
</organism>
<keyword evidence="5" id="KW-1185">Reference proteome</keyword>
<dbReference type="OMA" id="RIYLRYF"/>
<dbReference type="EMBL" id="JABANO010013708">
    <property type="protein sequence ID" value="KAF4739772.1"/>
    <property type="molecule type" value="Genomic_DNA"/>
</dbReference>
<name>A0A7J6T4U6_PEROL</name>
<dbReference type="PROSITE" id="PS50294">
    <property type="entry name" value="WD_REPEATS_REGION"/>
    <property type="match status" value="3"/>
</dbReference>
<dbReference type="Gene3D" id="2.130.10.10">
    <property type="entry name" value="YVTN repeat-like/Quinoprotein amine dehydrogenase"/>
    <property type="match status" value="2"/>
</dbReference>
<dbReference type="InterPro" id="IPR036322">
    <property type="entry name" value="WD40_repeat_dom_sf"/>
</dbReference>
<evidence type="ECO:0000256" key="3">
    <source>
        <dbReference type="PROSITE-ProRule" id="PRU00221"/>
    </source>
</evidence>
<feature type="repeat" description="WD" evidence="3">
    <location>
        <begin position="175"/>
        <end position="216"/>
    </location>
</feature>
<gene>
    <name evidence="4" type="primary">DAW1</name>
    <name evidence="4" type="ORF">FOZ63_032104</name>
</gene>
<dbReference type="PANTHER" id="PTHR22847:SF744">
    <property type="entry name" value="DYNEIN ASSEMBLY FACTOR WITH WD REPEATS 1"/>
    <property type="match status" value="1"/>
</dbReference>
<dbReference type="InterPro" id="IPR015943">
    <property type="entry name" value="WD40/YVTN_repeat-like_dom_sf"/>
</dbReference>
<protein>
    <submittedName>
        <fullName evidence="4">Dynein assembly factor with WDR repeat domains 1</fullName>
    </submittedName>
</protein>
<feature type="repeat" description="WD" evidence="3">
    <location>
        <begin position="132"/>
        <end position="174"/>
    </location>
</feature>
<feature type="non-terminal residue" evidence="4">
    <location>
        <position position="219"/>
    </location>
</feature>
<evidence type="ECO:0000313" key="4">
    <source>
        <dbReference type="EMBL" id="KAF4739772.1"/>
    </source>
</evidence>
<dbReference type="PROSITE" id="PS50082">
    <property type="entry name" value="WD_REPEATS_2"/>
    <property type="match status" value="3"/>
</dbReference>
<dbReference type="Pfam" id="PF00400">
    <property type="entry name" value="WD40"/>
    <property type="match status" value="3"/>
</dbReference>
<dbReference type="InterPro" id="IPR001680">
    <property type="entry name" value="WD40_rpt"/>
</dbReference>
<keyword evidence="2" id="KW-0677">Repeat</keyword>